<keyword evidence="1" id="KW-0812">Transmembrane</keyword>
<reference evidence="2" key="1">
    <citation type="submission" date="2021-01" db="EMBL/GenBank/DDBJ databases">
        <title>Whole genome shotgun sequence of Actinoplanes cyaneus NBRC 14990.</title>
        <authorList>
            <person name="Komaki H."/>
            <person name="Tamura T."/>
        </authorList>
    </citation>
    <scope>NUCLEOTIDE SEQUENCE</scope>
    <source>
        <strain evidence="2">NBRC 14990</strain>
    </source>
</reference>
<feature type="transmembrane region" description="Helical" evidence="1">
    <location>
        <begin position="22"/>
        <end position="47"/>
    </location>
</feature>
<dbReference type="Proteomes" id="UP000619479">
    <property type="component" value="Unassembled WGS sequence"/>
</dbReference>
<gene>
    <name evidence="2" type="ORF">Acy02nite_41880</name>
</gene>
<proteinExistence type="predicted"/>
<evidence type="ECO:0000256" key="1">
    <source>
        <dbReference type="SAM" id="Phobius"/>
    </source>
</evidence>
<name>A0A919M549_9ACTN</name>
<keyword evidence="3" id="KW-1185">Reference proteome</keyword>
<feature type="transmembrane region" description="Helical" evidence="1">
    <location>
        <begin position="54"/>
        <end position="75"/>
    </location>
</feature>
<dbReference type="EMBL" id="BOMH01000031">
    <property type="protein sequence ID" value="GID66307.1"/>
    <property type="molecule type" value="Genomic_DNA"/>
</dbReference>
<comment type="caution">
    <text evidence="2">The sequence shown here is derived from an EMBL/GenBank/DDBJ whole genome shotgun (WGS) entry which is preliminary data.</text>
</comment>
<keyword evidence="1" id="KW-0472">Membrane</keyword>
<protein>
    <submittedName>
        <fullName evidence="2">Uncharacterized protein</fullName>
    </submittedName>
</protein>
<organism evidence="2 3">
    <name type="scientific">Actinoplanes cyaneus</name>
    <dbReference type="NCBI Taxonomy" id="52696"/>
    <lineage>
        <taxon>Bacteria</taxon>
        <taxon>Bacillati</taxon>
        <taxon>Actinomycetota</taxon>
        <taxon>Actinomycetes</taxon>
        <taxon>Micromonosporales</taxon>
        <taxon>Micromonosporaceae</taxon>
        <taxon>Actinoplanes</taxon>
    </lineage>
</organism>
<evidence type="ECO:0000313" key="2">
    <source>
        <dbReference type="EMBL" id="GID66307.1"/>
    </source>
</evidence>
<feature type="transmembrane region" description="Helical" evidence="1">
    <location>
        <begin position="129"/>
        <end position="147"/>
    </location>
</feature>
<sequence length="153" mass="15673">MTPDPKIADHPVPVLIGAPSCAAGVIAVVFTPAGLVPLAAGLALVFWHRLRPSAAGSAVGAVAGAAAGTFGTLAVRTEKLCCMFGWSESRGGPYAWLSRSGVADTPGAARELAVAAGWRPDVVHLLMDVAFWAYAGFLIVVVAGLAWRARPGR</sequence>
<keyword evidence="1" id="KW-1133">Transmembrane helix</keyword>
<dbReference type="RefSeq" id="WP_203742918.1">
    <property type="nucleotide sequence ID" value="NZ_BAAAUC010000033.1"/>
</dbReference>
<accession>A0A919M549</accession>
<evidence type="ECO:0000313" key="3">
    <source>
        <dbReference type="Proteomes" id="UP000619479"/>
    </source>
</evidence>
<dbReference type="AlphaFoldDB" id="A0A919M549"/>